<comment type="caution">
    <text evidence="3">The sequence shown here is derived from an EMBL/GenBank/DDBJ whole genome shotgun (WGS) entry which is preliminary data.</text>
</comment>
<dbReference type="PROSITE" id="PS51318">
    <property type="entry name" value="TAT"/>
    <property type="match status" value="1"/>
</dbReference>
<sequence length="231" mass="24823">MRARTRTSLSTLAGLAGAVVAAAVLGAPTSAQAAPEAAYPAPAPQIRVSAASIRAGDAVRLQGRGFMDGEPVDIAVKYRNSDTYGVCITGDRRADDRGRFSARVRLDAAGYAVIRVIGKESHKTLKVAVRVKDGHMQYNWGNGWGGWPDDIFDGTPLASNHHRHWDGHDRPVGFYGPFRAGWSPFRLQANETTTTAAPEHKTYGADLIPGILGLTALAGSGWISFRRRRTS</sequence>
<keyword evidence="1" id="KW-0812">Transmembrane</keyword>
<keyword evidence="1" id="KW-1133">Transmembrane helix</keyword>
<gene>
    <name evidence="3" type="ORF">ACFFTR_30180</name>
</gene>
<evidence type="ECO:0000313" key="4">
    <source>
        <dbReference type="Proteomes" id="UP001589608"/>
    </source>
</evidence>
<dbReference type="EMBL" id="JBHMCA010000053">
    <property type="protein sequence ID" value="MFB9447382.1"/>
    <property type="molecule type" value="Genomic_DNA"/>
</dbReference>
<protein>
    <recommendedName>
        <fullName evidence="5">Gram-positive cocci surface proteins LPxTG domain-containing protein</fullName>
    </recommendedName>
</protein>
<keyword evidence="1" id="KW-0472">Membrane</keyword>
<reference evidence="3 4" key="1">
    <citation type="submission" date="2024-09" db="EMBL/GenBank/DDBJ databases">
        <authorList>
            <person name="Sun Q."/>
            <person name="Mori K."/>
        </authorList>
    </citation>
    <scope>NUCLEOTIDE SEQUENCE [LARGE SCALE GENOMIC DNA]</scope>
    <source>
        <strain evidence="3 4">JCM 3307</strain>
    </source>
</reference>
<dbReference type="RefSeq" id="WP_223100745.1">
    <property type="nucleotide sequence ID" value="NZ_CP061913.1"/>
</dbReference>
<dbReference type="Proteomes" id="UP001589608">
    <property type="component" value="Unassembled WGS sequence"/>
</dbReference>
<evidence type="ECO:0000313" key="3">
    <source>
        <dbReference type="EMBL" id="MFB9447382.1"/>
    </source>
</evidence>
<organism evidence="3 4">
    <name type="scientific">Dactylosporangium vinaceum</name>
    <dbReference type="NCBI Taxonomy" id="53362"/>
    <lineage>
        <taxon>Bacteria</taxon>
        <taxon>Bacillati</taxon>
        <taxon>Actinomycetota</taxon>
        <taxon>Actinomycetes</taxon>
        <taxon>Micromonosporales</taxon>
        <taxon>Micromonosporaceae</taxon>
        <taxon>Dactylosporangium</taxon>
    </lineage>
</organism>
<feature type="signal peptide" evidence="2">
    <location>
        <begin position="1"/>
        <end position="33"/>
    </location>
</feature>
<evidence type="ECO:0008006" key="5">
    <source>
        <dbReference type="Google" id="ProtNLM"/>
    </source>
</evidence>
<evidence type="ECO:0000256" key="1">
    <source>
        <dbReference type="SAM" id="Phobius"/>
    </source>
</evidence>
<proteinExistence type="predicted"/>
<feature type="transmembrane region" description="Helical" evidence="1">
    <location>
        <begin position="207"/>
        <end position="225"/>
    </location>
</feature>
<keyword evidence="4" id="KW-1185">Reference proteome</keyword>
<accession>A0ABV5MEV2</accession>
<evidence type="ECO:0000256" key="2">
    <source>
        <dbReference type="SAM" id="SignalP"/>
    </source>
</evidence>
<keyword evidence="2" id="KW-0732">Signal</keyword>
<feature type="chain" id="PRO_5047498784" description="Gram-positive cocci surface proteins LPxTG domain-containing protein" evidence="2">
    <location>
        <begin position="34"/>
        <end position="231"/>
    </location>
</feature>
<dbReference type="InterPro" id="IPR006311">
    <property type="entry name" value="TAT_signal"/>
</dbReference>
<name>A0ABV5MEV2_9ACTN</name>